<evidence type="ECO:0000256" key="4">
    <source>
        <dbReference type="ARBA" id="ARBA00022734"/>
    </source>
</evidence>
<dbReference type="PANTHER" id="PTHR14789:SF8">
    <property type="entry name" value="C-TYPE LECTIN DOMAIN FAMILY 14 MEMBER A PRECURSOR-RELATED"/>
    <property type="match status" value="1"/>
</dbReference>
<dbReference type="AlphaFoldDB" id="A0AAV6FXS7"/>
<dbReference type="EMBL" id="JADWDJ010000019">
    <property type="protein sequence ID" value="KAG5265985.1"/>
    <property type="molecule type" value="Genomic_DNA"/>
</dbReference>
<dbReference type="InterPro" id="IPR018378">
    <property type="entry name" value="C-type_lectin_CS"/>
</dbReference>
<keyword evidence="11" id="KW-1185">Reference proteome</keyword>
<dbReference type="PANTHER" id="PTHR14789">
    <property type="entry name" value="CHONDROLECTIN VARIANT CHODLFDELTAE"/>
    <property type="match status" value="1"/>
</dbReference>
<dbReference type="Gene3D" id="3.10.100.10">
    <property type="entry name" value="Mannose-Binding Protein A, subunit A"/>
    <property type="match status" value="1"/>
</dbReference>
<evidence type="ECO:0000256" key="2">
    <source>
        <dbReference type="ARBA" id="ARBA00022692"/>
    </source>
</evidence>
<dbReference type="GO" id="GO:0016020">
    <property type="term" value="C:membrane"/>
    <property type="evidence" value="ECO:0007669"/>
    <property type="project" value="UniProtKB-SubCell"/>
</dbReference>
<dbReference type="SMART" id="SM00034">
    <property type="entry name" value="CLECT"/>
    <property type="match status" value="1"/>
</dbReference>
<comment type="caution">
    <text evidence="10">The sequence shown here is derived from an EMBL/GenBank/DDBJ whole genome shotgun (WGS) entry which is preliminary data.</text>
</comment>
<evidence type="ECO:0000256" key="5">
    <source>
        <dbReference type="ARBA" id="ARBA00022989"/>
    </source>
</evidence>
<comment type="subcellular location">
    <subcellularLocation>
        <location evidence="1">Membrane</location>
        <topology evidence="1">Single-pass type I membrane protein</topology>
    </subcellularLocation>
</comment>
<keyword evidence="4" id="KW-0430">Lectin</keyword>
<keyword evidence="3 8" id="KW-0732">Signal</keyword>
<keyword evidence="7" id="KW-1015">Disulfide bond</keyword>
<dbReference type="Pfam" id="PF00059">
    <property type="entry name" value="Lectin_C"/>
    <property type="match status" value="1"/>
</dbReference>
<evidence type="ECO:0000313" key="11">
    <source>
        <dbReference type="Proteomes" id="UP000823561"/>
    </source>
</evidence>
<dbReference type="PROSITE" id="PS50041">
    <property type="entry name" value="C_TYPE_LECTIN_2"/>
    <property type="match status" value="1"/>
</dbReference>
<keyword evidence="2" id="KW-0812">Transmembrane</keyword>
<protein>
    <recommendedName>
        <fullName evidence="9">C-type lectin domain-containing protein</fullName>
    </recommendedName>
</protein>
<dbReference type="InterPro" id="IPR016186">
    <property type="entry name" value="C-type_lectin-like/link_sf"/>
</dbReference>
<evidence type="ECO:0000313" key="10">
    <source>
        <dbReference type="EMBL" id="KAG5265985.1"/>
    </source>
</evidence>
<dbReference type="PROSITE" id="PS00615">
    <property type="entry name" value="C_TYPE_LECTIN_1"/>
    <property type="match status" value="1"/>
</dbReference>
<evidence type="ECO:0000259" key="9">
    <source>
        <dbReference type="PROSITE" id="PS50041"/>
    </source>
</evidence>
<gene>
    <name evidence="10" type="ORF">AALO_G00248560</name>
</gene>
<organism evidence="10 11">
    <name type="scientific">Alosa alosa</name>
    <name type="common">allis shad</name>
    <dbReference type="NCBI Taxonomy" id="278164"/>
    <lineage>
        <taxon>Eukaryota</taxon>
        <taxon>Metazoa</taxon>
        <taxon>Chordata</taxon>
        <taxon>Craniata</taxon>
        <taxon>Vertebrata</taxon>
        <taxon>Euteleostomi</taxon>
        <taxon>Actinopterygii</taxon>
        <taxon>Neopterygii</taxon>
        <taxon>Teleostei</taxon>
        <taxon>Clupei</taxon>
        <taxon>Clupeiformes</taxon>
        <taxon>Clupeoidei</taxon>
        <taxon>Clupeidae</taxon>
        <taxon>Alosa</taxon>
    </lineage>
</organism>
<keyword evidence="5" id="KW-1133">Transmembrane helix</keyword>
<feature type="domain" description="C-type lectin" evidence="9">
    <location>
        <begin position="26"/>
        <end position="155"/>
    </location>
</feature>
<reference evidence="10" key="1">
    <citation type="submission" date="2020-10" db="EMBL/GenBank/DDBJ databases">
        <title>Chromosome-scale genome assembly of the Allis shad, Alosa alosa.</title>
        <authorList>
            <person name="Margot Z."/>
            <person name="Christophe K."/>
            <person name="Cabau C."/>
            <person name="Louis A."/>
            <person name="Berthelot C."/>
            <person name="Parey E."/>
            <person name="Roest Crollius H."/>
            <person name="Montfort J."/>
            <person name="Robinson-Rechavi M."/>
            <person name="Bucao C."/>
            <person name="Bouchez O."/>
            <person name="Gislard M."/>
            <person name="Lluch J."/>
            <person name="Milhes M."/>
            <person name="Lampietro C."/>
            <person name="Lopez Roques C."/>
            <person name="Donnadieu C."/>
            <person name="Braasch I."/>
            <person name="Desvignes T."/>
            <person name="Postlethwait J."/>
            <person name="Bobe J."/>
            <person name="Guiguen Y."/>
        </authorList>
    </citation>
    <scope>NUCLEOTIDE SEQUENCE</scope>
    <source>
        <strain evidence="10">M-15738</strain>
        <tissue evidence="10">Blood</tissue>
    </source>
</reference>
<proteinExistence type="predicted"/>
<dbReference type="InterPro" id="IPR051505">
    <property type="entry name" value="C-type_lectin_domain"/>
</dbReference>
<evidence type="ECO:0000256" key="3">
    <source>
        <dbReference type="ARBA" id="ARBA00022729"/>
    </source>
</evidence>
<dbReference type="GO" id="GO:0030246">
    <property type="term" value="F:carbohydrate binding"/>
    <property type="evidence" value="ECO:0007669"/>
    <property type="project" value="UniProtKB-KW"/>
</dbReference>
<evidence type="ECO:0000256" key="7">
    <source>
        <dbReference type="ARBA" id="ARBA00023157"/>
    </source>
</evidence>
<accession>A0AAV6FXS7</accession>
<feature type="signal peptide" evidence="8">
    <location>
        <begin position="1"/>
        <end position="18"/>
    </location>
</feature>
<sequence length="287" mass="31899">MLSLLLLCPIFVACKVHSPPTATVCTPKACFTWYSEGLSFHETADKCKDLGGDIATIRDQSELSEVEFVVSQLSEKDIKFWIGLRLPKSHCTLPILNLKGFKWISGAEDSQYSNWEKDPENTCTAERCVVVQRSSSLDLKWIDTSCKTKHFYLCRFYFKGTCPTLSVMGPSTKKQEFTVGAMTGINWVMMESHASLKIIACLHHVNTTASLTPRDSCVSVQMDSSWQQIRSAVLISMSVLCHLHAVSTYAVIPMEVTPVSVERALLQPMGSVKMSTSVPSQYVIKVA</sequence>
<keyword evidence="6" id="KW-0472">Membrane</keyword>
<feature type="chain" id="PRO_5043361028" description="C-type lectin domain-containing protein" evidence="8">
    <location>
        <begin position="19"/>
        <end position="287"/>
    </location>
</feature>
<dbReference type="SUPFAM" id="SSF56436">
    <property type="entry name" value="C-type lectin-like"/>
    <property type="match status" value="1"/>
</dbReference>
<dbReference type="Proteomes" id="UP000823561">
    <property type="component" value="Chromosome 19"/>
</dbReference>
<evidence type="ECO:0000256" key="6">
    <source>
        <dbReference type="ARBA" id="ARBA00023136"/>
    </source>
</evidence>
<evidence type="ECO:0000256" key="1">
    <source>
        <dbReference type="ARBA" id="ARBA00004479"/>
    </source>
</evidence>
<evidence type="ECO:0000256" key="8">
    <source>
        <dbReference type="SAM" id="SignalP"/>
    </source>
</evidence>
<dbReference type="InterPro" id="IPR016187">
    <property type="entry name" value="CTDL_fold"/>
</dbReference>
<name>A0AAV6FXS7_9TELE</name>
<dbReference type="InterPro" id="IPR001304">
    <property type="entry name" value="C-type_lectin-like"/>
</dbReference>